<organism evidence="7 8">
    <name type="scientific">Oryzihumus leptocrescens</name>
    <dbReference type="NCBI Taxonomy" id="297536"/>
    <lineage>
        <taxon>Bacteria</taxon>
        <taxon>Bacillati</taxon>
        <taxon>Actinomycetota</taxon>
        <taxon>Actinomycetes</taxon>
        <taxon>Micrococcales</taxon>
        <taxon>Intrasporangiaceae</taxon>
        <taxon>Oryzihumus</taxon>
    </lineage>
</organism>
<evidence type="ECO:0000259" key="6">
    <source>
        <dbReference type="PROSITE" id="PS50109"/>
    </source>
</evidence>
<dbReference type="GO" id="GO:0004673">
    <property type="term" value="F:protein histidine kinase activity"/>
    <property type="evidence" value="ECO:0007669"/>
    <property type="project" value="UniProtKB-EC"/>
</dbReference>
<reference evidence="7 8" key="1">
    <citation type="submission" date="2019-06" db="EMBL/GenBank/DDBJ databases">
        <title>Sequencing the genomes of 1000 actinobacteria strains.</title>
        <authorList>
            <person name="Klenk H.-P."/>
        </authorList>
    </citation>
    <scope>NUCLEOTIDE SEQUENCE [LARGE SCALE GENOMIC DNA]</scope>
    <source>
        <strain evidence="7 8">DSM 18082</strain>
    </source>
</reference>
<dbReference type="PANTHER" id="PTHR43065:SF48">
    <property type="entry name" value="HISTIDINE KINASE"/>
    <property type="match status" value="1"/>
</dbReference>
<dbReference type="InterPro" id="IPR004358">
    <property type="entry name" value="Sig_transdc_His_kin-like_C"/>
</dbReference>
<name>A0A542ZND8_9MICO</name>
<protein>
    <recommendedName>
        <fullName evidence="2">histidine kinase</fullName>
        <ecNumber evidence="2">2.7.13.3</ecNumber>
    </recommendedName>
</protein>
<accession>A0A542ZND8</accession>
<gene>
    <name evidence="7" type="ORF">FB474_3302</name>
</gene>
<dbReference type="Gene3D" id="3.30.565.10">
    <property type="entry name" value="Histidine kinase-like ATPase, C-terminal domain"/>
    <property type="match status" value="1"/>
</dbReference>
<dbReference type="PROSITE" id="PS50042">
    <property type="entry name" value="CNMP_BINDING_3"/>
    <property type="match status" value="1"/>
</dbReference>
<keyword evidence="8" id="KW-1185">Reference proteome</keyword>
<dbReference type="InterPro" id="IPR000595">
    <property type="entry name" value="cNMP-bd_dom"/>
</dbReference>
<dbReference type="InterPro" id="IPR014710">
    <property type="entry name" value="RmlC-like_jellyroll"/>
</dbReference>
<dbReference type="CDD" id="cd00038">
    <property type="entry name" value="CAP_ED"/>
    <property type="match status" value="1"/>
</dbReference>
<dbReference type="PANTHER" id="PTHR43065">
    <property type="entry name" value="SENSOR HISTIDINE KINASE"/>
    <property type="match status" value="1"/>
</dbReference>
<evidence type="ECO:0000313" key="7">
    <source>
        <dbReference type="EMBL" id="TQL61881.1"/>
    </source>
</evidence>
<proteinExistence type="predicted"/>
<evidence type="ECO:0000313" key="8">
    <source>
        <dbReference type="Proteomes" id="UP000319514"/>
    </source>
</evidence>
<dbReference type="RefSeq" id="WP_141789608.1">
    <property type="nucleotide sequence ID" value="NZ_BAAAKX010000012.1"/>
</dbReference>
<sequence length="474" mass="50527">MRVEDLRPLAIFEGLTDDQLGELLEAGTEVRIEPGVDLFREGEHADHWWVLVDGAIHLVRHVGREETVVGSMDVPGRWAGGFRAWDEHGVYLATGRGRTEGRVLRVPAQALRERSFAWFPFAGHLIEGLYGTARSIESTVRQREALVTLGTLAAGLAHEINNPAAAASRAVAALEDACRTLLSSLGRLAHDEISARQFTALDELRREVEPGAGPRDPLAAADLEDALAAWLTDRGVAAAGTLAPTLADAGADLDWCARAADALEGSTLEPGLEWVASTLAASTLLAEVRESTRRVSDLVAAVRSYSQMDRASMQLVDVTDGLESTLVMLGHKLRDGITVVRDYGSGVPRVAAYAGELNQVWTNLIDNAVDAMGGVGTLQLTTRGEDGSVVVEVADTGPGMPPAVAARAFEAFYTTKEVGQGTGLGLDIARRIIEERHGGAISIDSGPGHTVLRVRLPLPSPDAPRTPEHDPARP</sequence>
<evidence type="ECO:0000256" key="1">
    <source>
        <dbReference type="ARBA" id="ARBA00000085"/>
    </source>
</evidence>
<dbReference type="Pfam" id="PF00027">
    <property type="entry name" value="cNMP_binding"/>
    <property type="match status" value="1"/>
</dbReference>
<dbReference type="AlphaFoldDB" id="A0A542ZND8"/>
<dbReference type="InterPro" id="IPR003594">
    <property type="entry name" value="HATPase_dom"/>
</dbReference>
<evidence type="ECO:0000256" key="2">
    <source>
        <dbReference type="ARBA" id="ARBA00012438"/>
    </source>
</evidence>
<dbReference type="PRINTS" id="PR00344">
    <property type="entry name" value="BCTRLSENSOR"/>
</dbReference>
<dbReference type="InterPro" id="IPR005467">
    <property type="entry name" value="His_kinase_dom"/>
</dbReference>
<dbReference type="SUPFAM" id="SSF55874">
    <property type="entry name" value="ATPase domain of HSP90 chaperone/DNA topoisomerase II/histidine kinase"/>
    <property type="match status" value="1"/>
</dbReference>
<evidence type="ECO:0000259" key="5">
    <source>
        <dbReference type="PROSITE" id="PS50042"/>
    </source>
</evidence>
<dbReference type="InterPro" id="IPR036890">
    <property type="entry name" value="HATPase_C_sf"/>
</dbReference>
<keyword evidence="3 7" id="KW-0808">Transferase</keyword>
<dbReference type="EMBL" id="VFOQ01000001">
    <property type="protein sequence ID" value="TQL61881.1"/>
    <property type="molecule type" value="Genomic_DNA"/>
</dbReference>
<comment type="catalytic activity">
    <reaction evidence="1">
        <text>ATP + protein L-histidine = ADP + protein N-phospho-L-histidine.</text>
        <dbReference type="EC" id="2.7.13.3"/>
    </reaction>
</comment>
<dbReference type="Gene3D" id="1.10.287.130">
    <property type="match status" value="1"/>
</dbReference>
<dbReference type="SMART" id="SM00387">
    <property type="entry name" value="HATPase_c"/>
    <property type="match status" value="1"/>
</dbReference>
<feature type="domain" description="Histidine kinase" evidence="6">
    <location>
        <begin position="288"/>
        <end position="460"/>
    </location>
</feature>
<keyword evidence="4" id="KW-0902">Two-component regulatory system</keyword>
<evidence type="ECO:0000256" key="3">
    <source>
        <dbReference type="ARBA" id="ARBA00022777"/>
    </source>
</evidence>
<dbReference type="Gene3D" id="2.60.120.10">
    <property type="entry name" value="Jelly Rolls"/>
    <property type="match status" value="1"/>
</dbReference>
<dbReference type="InterPro" id="IPR018490">
    <property type="entry name" value="cNMP-bd_dom_sf"/>
</dbReference>
<dbReference type="Proteomes" id="UP000319514">
    <property type="component" value="Unassembled WGS sequence"/>
</dbReference>
<dbReference type="SUPFAM" id="SSF51206">
    <property type="entry name" value="cAMP-binding domain-like"/>
    <property type="match status" value="1"/>
</dbReference>
<keyword evidence="3 7" id="KW-0418">Kinase</keyword>
<feature type="domain" description="Cyclic nucleotide-binding" evidence="5">
    <location>
        <begin position="11"/>
        <end position="72"/>
    </location>
</feature>
<dbReference type="GO" id="GO:0000160">
    <property type="term" value="P:phosphorelay signal transduction system"/>
    <property type="evidence" value="ECO:0007669"/>
    <property type="project" value="UniProtKB-KW"/>
</dbReference>
<dbReference type="EC" id="2.7.13.3" evidence="2"/>
<dbReference type="OrthoDB" id="1931120at2"/>
<dbReference type="PROSITE" id="PS50109">
    <property type="entry name" value="HIS_KIN"/>
    <property type="match status" value="1"/>
</dbReference>
<comment type="caution">
    <text evidence="7">The sequence shown here is derived from an EMBL/GenBank/DDBJ whole genome shotgun (WGS) entry which is preliminary data.</text>
</comment>
<evidence type="ECO:0000256" key="4">
    <source>
        <dbReference type="ARBA" id="ARBA00023012"/>
    </source>
</evidence>
<dbReference type="Pfam" id="PF02518">
    <property type="entry name" value="HATPase_c"/>
    <property type="match status" value="1"/>
</dbReference>